<keyword evidence="8" id="KW-1185">Reference proteome</keyword>
<dbReference type="Proteomes" id="UP000198287">
    <property type="component" value="Unassembled WGS sequence"/>
</dbReference>
<dbReference type="InterPro" id="IPR036249">
    <property type="entry name" value="Thioredoxin-like_sf"/>
</dbReference>
<accession>A0A226EQA0</accession>
<dbReference type="Gene3D" id="1.20.1050.10">
    <property type="match status" value="1"/>
</dbReference>
<dbReference type="SUPFAM" id="SSF52833">
    <property type="entry name" value="Thioredoxin-like"/>
    <property type="match status" value="1"/>
</dbReference>
<sequence length="205" mass="23954">MAPTYKLTYFDVKALAEPIRLLFHYKNVPFEDVRVAREDWPNLKPQMPWNVMPVLEEDGKQLSQSLTIFRYLGNKFNMAGSDEFQTAKCNEYIDAMVDVRTEVTKLFREEDETKKAELKKNLKETVLPKAWKKFDDILKDNGTGVLVGKDVTYADIYIGFMTEWLSAFLEFTEIQNYTNLLAHQKKILGLPGIKEWIEKRPVTQF</sequence>
<dbReference type="AlphaFoldDB" id="A0A226EQA0"/>
<protein>
    <recommendedName>
        <fullName evidence="1">glutathione transferase</fullName>
        <ecNumber evidence="1">2.5.1.18</ecNumber>
    </recommendedName>
</protein>
<dbReference type="Pfam" id="PF02798">
    <property type="entry name" value="GST_N"/>
    <property type="match status" value="1"/>
</dbReference>
<name>A0A226EQA0_FOLCA</name>
<proteinExistence type="inferred from homology"/>
<dbReference type="FunFam" id="1.20.1050.10:FF:000030">
    <property type="entry name" value="Glutathione S-transferase S1"/>
    <property type="match status" value="1"/>
</dbReference>
<dbReference type="FunFam" id="3.40.30.10:FF:000035">
    <property type="entry name" value="hematopoietic prostaglandin D synthase"/>
    <property type="match status" value="1"/>
</dbReference>
<evidence type="ECO:0000313" key="7">
    <source>
        <dbReference type="EMBL" id="OXA59368.1"/>
    </source>
</evidence>
<dbReference type="SUPFAM" id="SSF47616">
    <property type="entry name" value="GST C-terminal domain-like"/>
    <property type="match status" value="1"/>
</dbReference>
<feature type="domain" description="GST N-terminal" evidence="5">
    <location>
        <begin position="3"/>
        <end position="80"/>
    </location>
</feature>
<evidence type="ECO:0000259" key="6">
    <source>
        <dbReference type="PROSITE" id="PS50405"/>
    </source>
</evidence>
<dbReference type="PROSITE" id="PS50405">
    <property type="entry name" value="GST_CTER"/>
    <property type="match status" value="1"/>
</dbReference>
<organism evidence="7 8">
    <name type="scientific">Folsomia candida</name>
    <name type="common">Springtail</name>
    <dbReference type="NCBI Taxonomy" id="158441"/>
    <lineage>
        <taxon>Eukaryota</taxon>
        <taxon>Metazoa</taxon>
        <taxon>Ecdysozoa</taxon>
        <taxon>Arthropoda</taxon>
        <taxon>Hexapoda</taxon>
        <taxon>Collembola</taxon>
        <taxon>Entomobryomorpha</taxon>
        <taxon>Isotomoidea</taxon>
        <taxon>Isotomidae</taxon>
        <taxon>Proisotominae</taxon>
        <taxon>Folsomia</taxon>
    </lineage>
</organism>
<dbReference type="EMBL" id="LNIX01000002">
    <property type="protein sequence ID" value="OXA59368.1"/>
    <property type="molecule type" value="Genomic_DNA"/>
</dbReference>
<dbReference type="InterPro" id="IPR004045">
    <property type="entry name" value="Glutathione_S-Trfase_N"/>
</dbReference>
<dbReference type="InterPro" id="IPR036282">
    <property type="entry name" value="Glutathione-S-Trfase_C_sf"/>
</dbReference>
<evidence type="ECO:0000256" key="3">
    <source>
        <dbReference type="ARBA" id="ARBA00038317"/>
    </source>
</evidence>
<dbReference type="PANTHER" id="PTHR11571:SF224">
    <property type="entry name" value="HEMATOPOIETIC PROSTAGLANDIN D SYNTHASE"/>
    <property type="match status" value="1"/>
</dbReference>
<feature type="domain" description="GST C-terminal" evidence="6">
    <location>
        <begin position="82"/>
        <end position="205"/>
    </location>
</feature>
<dbReference type="GO" id="GO:0004602">
    <property type="term" value="F:glutathione peroxidase activity"/>
    <property type="evidence" value="ECO:0007669"/>
    <property type="project" value="UniProtKB-ARBA"/>
</dbReference>
<gene>
    <name evidence="7" type="ORF">Fcan01_05771</name>
</gene>
<dbReference type="PANTHER" id="PTHR11571">
    <property type="entry name" value="GLUTATHIONE S-TRANSFERASE"/>
    <property type="match status" value="1"/>
</dbReference>
<dbReference type="Gene3D" id="3.40.30.10">
    <property type="entry name" value="Glutaredoxin"/>
    <property type="match status" value="1"/>
</dbReference>
<dbReference type="OMA" id="GIVEIMS"/>
<dbReference type="OrthoDB" id="414243at2759"/>
<dbReference type="GO" id="GO:0006749">
    <property type="term" value="P:glutathione metabolic process"/>
    <property type="evidence" value="ECO:0007669"/>
    <property type="project" value="TreeGrafter"/>
</dbReference>
<dbReference type="STRING" id="158441.A0A226EQA0"/>
<dbReference type="InterPro" id="IPR040079">
    <property type="entry name" value="Glutathione_S-Trfase"/>
</dbReference>
<reference evidence="7 8" key="1">
    <citation type="submission" date="2015-12" db="EMBL/GenBank/DDBJ databases">
        <title>The genome of Folsomia candida.</title>
        <authorList>
            <person name="Faddeeva A."/>
            <person name="Derks M.F."/>
            <person name="Anvar Y."/>
            <person name="Smit S."/>
            <person name="Van Straalen N."/>
            <person name="Roelofs D."/>
        </authorList>
    </citation>
    <scope>NUCLEOTIDE SEQUENCE [LARGE SCALE GENOMIC DNA]</scope>
    <source>
        <strain evidence="7 8">VU population</strain>
        <tissue evidence="7">Whole body</tissue>
    </source>
</reference>
<dbReference type="InterPro" id="IPR050213">
    <property type="entry name" value="GST_superfamily"/>
</dbReference>
<keyword evidence="2 7" id="KW-0808">Transferase</keyword>
<dbReference type="EC" id="2.5.1.18" evidence="1"/>
<dbReference type="SFLD" id="SFLDG01205">
    <property type="entry name" value="AMPS.1"/>
    <property type="match status" value="1"/>
</dbReference>
<dbReference type="InterPro" id="IPR010987">
    <property type="entry name" value="Glutathione-S-Trfase_C-like"/>
</dbReference>
<dbReference type="Pfam" id="PF14497">
    <property type="entry name" value="GST_C_3"/>
    <property type="match status" value="1"/>
</dbReference>
<dbReference type="SFLD" id="SFLDG00363">
    <property type="entry name" value="AMPS_(cytGST):_Alpha-__Mu-__Pi"/>
    <property type="match status" value="1"/>
</dbReference>
<evidence type="ECO:0000256" key="2">
    <source>
        <dbReference type="ARBA" id="ARBA00022679"/>
    </source>
</evidence>
<evidence type="ECO:0000259" key="5">
    <source>
        <dbReference type="PROSITE" id="PS50404"/>
    </source>
</evidence>
<dbReference type="CDD" id="cd03192">
    <property type="entry name" value="GST_C_Sigma_like"/>
    <property type="match status" value="1"/>
</dbReference>
<evidence type="ECO:0000256" key="4">
    <source>
        <dbReference type="ARBA" id="ARBA00047960"/>
    </source>
</evidence>
<comment type="similarity">
    <text evidence="3">Belongs to the GST superfamily. Sigma family.</text>
</comment>
<comment type="caution">
    <text evidence="7">The sequence shown here is derived from an EMBL/GenBank/DDBJ whole genome shotgun (WGS) entry which is preliminary data.</text>
</comment>
<dbReference type="GO" id="GO:0004364">
    <property type="term" value="F:glutathione transferase activity"/>
    <property type="evidence" value="ECO:0007669"/>
    <property type="project" value="UniProtKB-EC"/>
</dbReference>
<dbReference type="PROSITE" id="PS50404">
    <property type="entry name" value="GST_NTER"/>
    <property type="match status" value="1"/>
</dbReference>
<comment type="catalytic activity">
    <reaction evidence="4">
        <text>RX + glutathione = an S-substituted glutathione + a halide anion + H(+)</text>
        <dbReference type="Rhea" id="RHEA:16437"/>
        <dbReference type="ChEBI" id="CHEBI:15378"/>
        <dbReference type="ChEBI" id="CHEBI:16042"/>
        <dbReference type="ChEBI" id="CHEBI:17792"/>
        <dbReference type="ChEBI" id="CHEBI:57925"/>
        <dbReference type="ChEBI" id="CHEBI:90779"/>
        <dbReference type="EC" id="2.5.1.18"/>
    </reaction>
</comment>
<dbReference type="CDD" id="cd03039">
    <property type="entry name" value="GST_N_Sigma_like"/>
    <property type="match status" value="1"/>
</dbReference>
<dbReference type="SFLD" id="SFLDS00019">
    <property type="entry name" value="Glutathione_Transferase_(cytos"/>
    <property type="match status" value="1"/>
</dbReference>
<evidence type="ECO:0000313" key="8">
    <source>
        <dbReference type="Proteomes" id="UP000198287"/>
    </source>
</evidence>
<dbReference type="InterPro" id="IPR004046">
    <property type="entry name" value="GST_C"/>
</dbReference>
<evidence type="ECO:0000256" key="1">
    <source>
        <dbReference type="ARBA" id="ARBA00012452"/>
    </source>
</evidence>